<dbReference type="AlphaFoldDB" id="A0A0D2KMA6"/>
<feature type="non-terminal residue" evidence="2">
    <location>
        <position position="167"/>
    </location>
</feature>
<name>A0A0D2KMA6_HYPSF</name>
<feature type="non-terminal residue" evidence="2">
    <location>
        <position position="1"/>
    </location>
</feature>
<dbReference type="EMBL" id="KN817637">
    <property type="protein sequence ID" value="KJA15697.1"/>
    <property type="molecule type" value="Genomic_DNA"/>
</dbReference>
<accession>A0A0D2KMA6</accession>
<evidence type="ECO:0000256" key="1">
    <source>
        <dbReference type="SAM" id="MobiDB-lite"/>
    </source>
</evidence>
<evidence type="ECO:0000313" key="3">
    <source>
        <dbReference type="Proteomes" id="UP000054270"/>
    </source>
</evidence>
<feature type="region of interest" description="Disordered" evidence="1">
    <location>
        <begin position="96"/>
        <end position="122"/>
    </location>
</feature>
<sequence length="167" mass="18392">LSPSEVLYPRGVTTLIKCSIPVFEGLLPEPHNTNVLNVLFVLAHWHALAKLRQHTDLSLAALDGLTTQLGELLRIFQGETCAEYDTRELNRERAARMRQTAGKPTSNEKNPGHVADAIGASKSTNSAGKLRKTLNLNTYKDHSLGDYVESIRRYGTIDSYSTEAGKS</sequence>
<dbReference type="OrthoDB" id="3269417at2759"/>
<protein>
    <submittedName>
        <fullName evidence="2">Uncharacterized protein</fullName>
    </submittedName>
</protein>
<evidence type="ECO:0000313" key="2">
    <source>
        <dbReference type="EMBL" id="KJA15697.1"/>
    </source>
</evidence>
<keyword evidence="3" id="KW-1185">Reference proteome</keyword>
<dbReference type="Proteomes" id="UP000054270">
    <property type="component" value="Unassembled WGS sequence"/>
</dbReference>
<dbReference type="OMA" id="FHASIKL"/>
<organism evidence="2 3">
    <name type="scientific">Hypholoma sublateritium (strain FD-334 SS-4)</name>
    <dbReference type="NCBI Taxonomy" id="945553"/>
    <lineage>
        <taxon>Eukaryota</taxon>
        <taxon>Fungi</taxon>
        <taxon>Dikarya</taxon>
        <taxon>Basidiomycota</taxon>
        <taxon>Agaricomycotina</taxon>
        <taxon>Agaricomycetes</taxon>
        <taxon>Agaricomycetidae</taxon>
        <taxon>Agaricales</taxon>
        <taxon>Agaricineae</taxon>
        <taxon>Strophariaceae</taxon>
        <taxon>Hypholoma</taxon>
    </lineage>
</organism>
<reference evidence="3" key="1">
    <citation type="submission" date="2014-04" db="EMBL/GenBank/DDBJ databases">
        <title>Evolutionary Origins and Diversification of the Mycorrhizal Mutualists.</title>
        <authorList>
            <consortium name="DOE Joint Genome Institute"/>
            <consortium name="Mycorrhizal Genomics Consortium"/>
            <person name="Kohler A."/>
            <person name="Kuo A."/>
            <person name="Nagy L.G."/>
            <person name="Floudas D."/>
            <person name="Copeland A."/>
            <person name="Barry K.W."/>
            <person name="Cichocki N."/>
            <person name="Veneault-Fourrey C."/>
            <person name="LaButti K."/>
            <person name="Lindquist E.A."/>
            <person name="Lipzen A."/>
            <person name="Lundell T."/>
            <person name="Morin E."/>
            <person name="Murat C."/>
            <person name="Riley R."/>
            <person name="Ohm R."/>
            <person name="Sun H."/>
            <person name="Tunlid A."/>
            <person name="Henrissat B."/>
            <person name="Grigoriev I.V."/>
            <person name="Hibbett D.S."/>
            <person name="Martin F."/>
        </authorList>
    </citation>
    <scope>NUCLEOTIDE SEQUENCE [LARGE SCALE GENOMIC DNA]</scope>
    <source>
        <strain evidence="3">FD-334 SS-4</strain>
    </source>
</reference>
<dbReference type="STRING" id="945553.A0A0D2KMA6"/>
<gene>
    <name evidence="2" type="ORF">HYPSUDRAFT_114344</name>
</gene>
<proteinExistence type="predicted"/>